<sequence length="439" mass="48836">MDTQARSRPSLQPLFTEYHNLEGYPRSAFSVAYSPFNSSPSSPRAVRAMPSLVYPSTPRTPHGDVSPRRRDRVAADSYDMRRRRDSITPDSHHRSLRPIAEHSPTSPRAFWPAPTASFSQTRRSSGYQIPRHLSQVPRRQSIVEETRSLLLTGIPSEHVRSIGRIMAHNERRRSLPNSPLTARRRHSHTVREQLLVWGHVYYGNAISADCFVVAVSLRRPSETPSIGKENVKSADSTDNKPVETPSTATKNDNTNRVTIRARVRPRDIERKPFILQRSFDLDEIRSTIPDPPATPSVASRRESATVELLFPSAAVTPRSADLGGRRASDDASSQGANHGAETTPKDGKEGHHPPPAESINRNLIRGANALPMHITYARINLPVLAALMVSGHVRKGDIIDLPLPHPEVWPQTVAHVYTGQVELTEPIKQNILYLGGRVV</sequence>
<dbReference type="Proteomes" id="UP001174691">
    <property type="component" value="Unassembled WGS sequence"/>
</dbReference>
<keyword evidence="3" id="KW-1185">Reference proteome</keyword>
<feature type="compositionally biased region" description="Basic and acidic residues" evidence="1">
    <location>
        <begin position="343"/>
        <end position="354"/>
    </location>
</feature>
<feature type="compositionally biased region" description="Basic and acidic residues" evidence="1">
    <location>
        <begin position="229"/>
        <end position="241"/>
    </location>
</feature>
<name>A0AA38RNU5_9PEZI</name>
<dbReference type="EMBL" id="JANBVN010000060">
    <property type="protein sequence ID" value="KAJ9151701.1"/>
    <property type="molecule type" value="Genomic_DNA"/>
</dbReference>
<accession>A0AA38RNU5</accession>
<protein>
    <submittedName>
        <fullName evidence="2">Uncharacterized protein</fullName>
    </submittedName>
</protein>
<feature type="compositionally biased region" description="Polar residues" evidence="1">
    <location>
        <begin position="244"/>
        <end position="254"/>
    </location>
</feature>
<feature type="region of interest" description="Disordered" evidence="1">
    <location>
        <begin position="52"/>
        <end position="113"/>
    </location>
</feature>
<feature type="compositionally biased region" description="Basic and acidic residues" evidence="1">
    <location>
        <begin position="61"/>
        <end position="93"/>
    </location>
</feature>
<reference evidence="2" key="1">
    <citation type="submission" date="2022-07" db="EMBL/GenBank/DDBJ databases">
        <title>Fungi with potential for degradation of polypropylene.</title>
        <authorList>
            <person name="Gostincar C."/>
        </authorList>
    </citation>
    <scope>NUCLEOTIDE SEQUENCE</scope>
    <source>
        <strain evidence="2">EXF-13287</strain>
    </source>
</reference>
<feature type="region of interest" description="Disordered" evidence="1">
    <location>
        <begin position="222"/>
        <end position="254"/>
    </location>
</feature>
<proteinExistence type="predicted"/>
<organism evidence="2 3">
    <name type="scientific">Coniochaeta hoffmannii</name>
    <dbReference type="NCBI Taxonomy" id="91930"/>
    <lineage>
        <taxon>Eukaryota</taxon>
        <taxon>Fungi</taxon>
        <taxon>Dikarya</taxon>
        <taxon>Ascomycota</taxon>
        <taxon>Pezizomycotina</taxon>
        <taxon>Sordariomycetes</taxon>
        <taxon>Sordariomycetidae</taxon>
        <taxon>Coniochaetales</taxon>
        <taxon>Coniochaetaceae</taxon>
        <taxon>Coniochaeta</taxon>
    </lineage>
</organism>
<comment type="caution">
    <text evidence="2">The sequence shown here is derived from an EMBL/GenBank/DDBJ whole genome shotgun (WGS) entry which is preliminary data.</text>
</comment>
<evidence type="ECO:0000313" key="2">
    <source>
        <dbReference type="EMBL" id="KAJ9151701.1"/>
    </source>
</evidence>
<dbReference type="AlphaFoldDB" id="A0AA38RNU5"/>
<gene>
    <name evidence="2" type="ORF">NKR19_g4711</name>
</gene>
<evidence type="ECO:0000313" key="3">
    <source>
        <dbReference type="Proteomes" id="UP001174691"/>
    </source>
</evidence>
<feature type="region of interest" description="Disordered" evidence="1">
    <location>
        <begin position="317"/>
        <end position="359"/>
    </location>
</feature>
<evidence type="ECO:0000256" key="1">
    <source>
        <dbReference type="SAM" id="MobiDB-lite"/>
    </source>
</evidence>